<keyword evidence="1" id="KW-1133">Transmembrane helix</keyword>
<keyword evidence="1" id="KW-0472">Membrane</keyword>
<protein>
    <submittedName>
        <fullName evidence="2">Uncharacterized protein</fullName>
    </submittedName>
</protein>
<reference evidence="2" key="2">
    <citation type="submission" date="2015-03" db="EMBL/GenBank/DDBJ databases">
        <authorList>
            <person name="Chow C.-E.T."/>
            <person name="Winget D.M."/>
            <person name="White R.A.III."/>
            <person name="Hallam S.J."/>
            <person name="Suttle C.A."/>
        </authorList>
    </citation>
    <scope>NUCLEOTIDE SEQUENCE</scope>
    <source>
        <strain evidence="2">Oxic1_5</strain>
    </source>
</reference>
<proteinExistence type="predicted"/>
<feature type="transmembrane region" description="Helical" evidence="1">
    <location>
        <begin position="48"/>
        <end position="66"/>
    </location>
</feature>
<evidence type="ECO:0000256" key="1">
    <source>
        <dbReference type="SAM" id="Phobius"/>
    </source>
</evidence>
<organism evidence="2">
    <name type="scientific">uncultured marine virus</name>
    <dbReference type="NCBI Taxonomy" id="186617"/>
    <lineage>
        <taxon>Viruses</taxon>
        <taxon>environmental samples</taxon>
    </lineage>
</organism>
<name>A0A0F7L7N7_9VIRU</name>
<keyword evidence="1" id="KW-0812">Transmembrane</keyword>
<dbReference type="EMBL" id="KR029600">
    <property type="protein sequence ID" value="AKH47955.1"/>
    <property type="molecule type" value="Genomic_DNA"/>
</dbReference>
<evidence type="ECO:0000313" key="2">
    <source>
        <dbReference type="EMBL" id="AKH47955.1"/>
    </source>
</evidence>
<reference evidence="2" key="1">
    <citation type="journal article" date="2015" name="Front. Microbiol.">
        <title>Combining genomic sequencing methods to explore viral diversity and reveal potential virus-host interactions.</title>
        <authorList>
            <person name="Chow C.E."/>
            <person name="Winget D.M."/>
            <person name="White R.A.III."/>
            <person name="Hallam S.J."/>
            <person name="Suttle C.A."/>
        </authorList>
    </citation>
    <scope>NUCLEOTIDE SEQUENCE</scope>
    <source>
        <strain evidence="2">Oxic1_5</strain>
    </source>
</reference>
<sequence>MAGRFLSASESIPSHLSSSVLVSVQIPFSCERNIIYNSDPKNKVDTTHIADIYIAVSFIFSIISIFNKGGWFRWAKGCGQN</sequence>
<accession>A0A0F7L7N7</accession>